<organism evidence="3 4">
    <name type="scientific">Sipha flava</name>
    <name type="common">yellow sugarcane aphid</name>
    <dbReference type="NCBI Taxonomy" id="143950"/>
    <lineage>
        <taxon>Eukaryota</taxon>
        <taxon>Metazoa</taxon>
        <taxon>Ecdysozoa</taxon>
        <taxon>Arthropoda</taxon>
        <taxon>Hexapoda</taxon>
        <taxon>Insecta</taxon>
        <taxon>Pterygota</taxon>
        <taxon>Neoptera</taxon>
        <taxon>Paraneoptera</taxon>
        <taxon>Hemiptera</taxon>
        <taxon>Sternorrhyncha</taxon>
        <taxon>Aphidomorpha</taxon>
        <taxon>Aphidoidea</taxon>
        <taxon>Aphididae</taxon>
        <taxon>Sipha</taxon>
    </lineage>
</organism>
<feature type="compositionally biased region" description="Low complexity" evidence="1">
    <location>
        <begin position="194"/>
        <end position="203"/>
    </location>
</feature>
<feature type="region of interest" description="Disordered" evidence="1">
    <location>
        <begin position="30"/>
        <end position="55"/>
    </location>
</feature>
<accession>A0A8B8G4F7</accession>
<evidence type="ECO:0000256" key="2">
    <source>
        <dbReference type="SAM" id="SignalP"/>
    </source>
</evidence>
<dbReference type="OrthoDB" id="6629741at2759"/>
<keyword evidence="3" id="KW-1185">Reference proteome</keyword>
<reference evidence="4" key="1">
    <citation type="submission" date="2025-08" db="UniProtKB">
        <authorList>
            <consortium name="RefSeq"/>
        </authorList>
    </citation>
    <scope>IDENTIFICATION</scope>
    <source>
        <tissue evidence="4">Whole body</tissue>
    </source>
</reference>
<evidence type="ECO:0000256" key="1">
    <source>
        <dbReference type="SAM" id="MobiDB-lite"/>
    </source>
</evidence>
<gene>
    <name evidence="4" type="primary">LOC112688709</name>
</gene>
<sequence length="203" mass="20876">MHYLVGHDRSLMILLLVAFILRTCSPADDDSATSPAAADKPPAEAPGAGTDGASEGGIGSAISKYKSDMKDFGSEVVTATGELMKAISCATVATSRFLVAVWNGVSQTTAKTGETVATGYQMANRLTSKLPMIGTITTSTFSENAASNSERRKKMVNDLYSKVDSFRPSSASATAAEAPSTAPAADAKPDADAPPDANAPPAR</sequence>
<feature type="signal peptide" evidence="2">
    <location>
        <begin position="1"/>
        <end position="26"/>
    </location>
</feature>
<feature type="chain" id="PRO_5034309958" evidence="2">
    <location>
        <begin position="27"/>
        <end position="203"/>
    </location>
</feature>
<dbReference type="AlphaFoldDB" id="A0A8B8G4F7"/>
<dbReference type="RefSeq" id="XP_025417827.1">
    <property type="nucleotide sequence ID" value="XM_025562042.1"/>
</dbReference>
<dbReference type="GeneID" id="112688709"/>
<dbReference type="Proteomes" id="UP000694846">
    <property type="component" value="Unplaced"/>
</dbReference>
<evidence type="ECO:0000313" key="4">
    <source>
        <dbReference type="RefSeq" id="XP_025417827.1"/>
    </source>
</evidence>
<feature type="compositionally biased region" description="Low complexity" evidence="1">
    <location>
        <begin position="32"/>
        <end position="48"/>
    </location>
</feature>
<feature type="region of interest" description="Disordered" evidence="1">
    <location>
        <begin position="166"/>
        <end position="203"/>
    </location>
</feature>
<evidence type="ECO:0000313" key="3">
    <source>
        <dbReference type="Proteomes" id="UP000694846"/>
    </source>
</evidence>
<feature type="compositionally biased region" description="Low complexity" evidence="1">
    <location>
        <begin position="168"/>
        <end position="186"/>
    </location>
</feature>
<protein>
    <submittedName>
        <fullName evidence="4">Uncharacterized protein LOC112688709 isoform X2</fullName>
    </submittedName>
</protein>
<proteinExistence type="predicted"/>
<keyword evidence="2" id="KW-0732">Signal</keyword>
<name>A0A8B8G4F7_9HEMI</name>